<feature type="compositionally biased region" description="Basic residues" evidence="1">
    <location>
        <begin position="83"/>
        <end position="94"/>
    </location>
</feature>
<accession>A0A9N9TQL2</accession>
<reference evidence="2" key="1">
    <citation type="submission" date="2022-01" db="EMBL/GenBank/DDBJ databases">
        <authorList>
            <person name="King R."/>
        </authorList>
    </citation>
    <scope>NUCLEOTIDE SEQUENCE</scope>
</reference>
<protein>
    <submittedName>
        <fullName evidence="2">Uncharacterized protein</fullName>
    </submittedName>
</protein>
<proteinExistence type="predicted"/>
<dbReference type="EMBL" id="OU900096">
    <property type="protein sequence ID" value="CAG9860355.1"/>
    <property type="molecule type" value="Genomic_DNA"/>
</dbReference>
<feature type="region of interest" description="Disordered" evidence="1">
    <location>
        <begin position="74"/>
        <end position="94"/>
    </location>
</feature>
<gene>
    <name evidence="2" type="ORF">PHYEVI_LOCUS6710</name>
</gene>
<dbReference type="Proteomes" id="UP001153712">
    <property type="component" value="Chromosome 3"/>
</dbReference>
<organism evidence="2 3">
    <name type="scientific">Phyllotreta striolata</name>
    <name type="common">Striped flea beetle</name>
    <name type="synonym">Crioceris striolata</name>
    <dbReference type="NCBI Taxonomy" id="444603"/>
    <lineage>
        <taxon>Eukaryota</taxon>
        <taxon>Metazoa</taxon>
        <taxon>Ecdysozoa</taxon>
        <taxon>Arthropoda</taxon>
        <taxon>Hexapoda</taxon>
        <taxon>Insecta</taxon>
        <taxon>Pterygota</taxon>
        <taxon>Neoptera</taxon>
        <taxon>Endopterygota</taxon>
        <taxon>Coleoptera</taxon>
        <taxon>Polyphaga</taxon>
        <taxon>Cucujiformia</taxon>
        <taxon>Chrysomeloidea</taxon>
        <taxon>Chrysomelidae</taxon>
        <taxon>Galerucinae</taxon>
        <taxon>Alticini</taxon>
        <taxon>Phyllotreta</taxon>
    </lineage>
</organism>
<evidence type="ECO:0000313" key="2">
    <source>
        <dbReference type="EMBL" id="CAG9860355.1"/>
    </source>
</evidence>
<dbReference type="AlphaFoldDB" id="A0A9N9TQL2"/>
<name>A0A9N9TQL2_PHYSR</name>
<evidence type="ECO:0000313" key="3">
    <source>
        <dbReference type="Proteomes" id="UP001153712"/>
    </source>
</evidence>
<evidence type="ECO:0000256" key="1">
    <source>
        <dbReference type="SAM" id="MobiDB-lite"/>
    </source>
</evidence>
<sequence length="94" mass="11341">MRPLQLFSPQKKQARGYFRNYDVAEQQPDIINRHYYNQNMLSNQGRATLDEINRGRLKNREKIAALFRRPQYRPINSPNFRGRGGRRNYKPIIY</sequence>
<keyword evidence="3" id="KW-1185">Reference proteome</keyword>